<evidence type="ECO:0000256" key="2">
    <source>
        <dbReference type="SAM" id="SignalP"/>
    </source>
</evidence>
<feature type="signal peptide" evidence="2">
    <location>
        <begin position="1"/>
        <end position="35"/>
    </location>
</feature>
<reference evidence="3 4" key="1">
    <citation type="submission" date="2018-08" db="EMBL/GenBank/DDBJ databases">
        <title>Comparative analysis of Burkholderia isolates from Puerto Rico.</title>
        <authorList>
            <person name="Hall C."/>
            <person name="Sahl J."/>
            <person name="Wagner D."/>
        </authorList>
    </citation>
    <scope>NUCLEOTIDE SEQUENCE [LARGE SCALE GENOMIC DNA]</scope>
    <source>
        <strain evidence="3 4">Bp9001</strain>
    </source>
</reference>
<protein>
    <recommendedName>
        <fullName evidence="5">Lipoprotein</fullName>
    </recommendedName>
</protein>
<keyword evidence="2" id="KW-0732">Signal</keyword>
<proteinExistence type="predicted"/>
<evidence type="ECO:0000256" key="1">
    <source>
        <dbReference type="SAM" id="MobiDB-lite"/>
    </source>
</evidence>
<dbReference type="Proteomes" id="UP000269271">
    <property type="component" value="Unassembled WGS sequence"/>
</dbReference>
<feature type="region of interest" description="Disordered" evidence="1">
    <location>
        <begin position="179"/>
        <end position="199"/>
    </location>
</feature>
<organism evidence="3 4">
    <name type="scientific">Burkholderia contaminans</name>
    <dbReference type="NCBI Taxonomy" id="488447"/>
    <lineage>
        <taxon>Bacteria</taxon>
        <taxon>Pseudomonadati</taxon>
        <taxon>Pseudomonadota</taxon>
        <taxon>Betaproteobacteria</taxon>
        <taxon>Burkholderiales</taxon>
        <taxon>Burkholderiaceae</taxon>
        <taxon>Burkholderia</taxon>
        <taxon>Burkholderia cepacia complex</taxon>
    </lineage>
</organism>
<dbReference type="AlphaFoldDB" id="A0A3N8Q153"/>
<comment type="caution">
    <text evidence="3">The sequence shown here is derived from an EMBL/GenBank/DDBJ whole genome shotgun (WGS) entry which is preliminary data.</text>
</comment>
<dbReference type="RefSeq" id="WP_124619785.1">
    <property type="nucleotide sequence ID" value="NZ_QTQX01000034.1"/>
</dbReference>
<evidence type="ECO:0000313" key="3">
    <source>
        <dbReference type="EMBL" id="RQT17642.1"/>
    </source>
</evidence>
<evidence type="ECO:0000313" key="4">
    <source>
        <dbReference type="Proteomes" id="UP000269271"/>
    </source>
</evidence>
<accession>A0A3N8Q153</accession>
<name>A0A3N8Q153_9BURK</name>
<dbReference type="EMBL" id="QTQX01000034">
    <property type="protein sequence ID" value="RQT17642.1"/>
    <property type="molecule type" value="Genomic_DNA"/>
</dbReference>
<sequence>MRFLRSFPGRFDAAPHRLRALLTFTVLAASTAHGAALTNTTDDPCGKVDTGYTLDDSIRGAFGSTQPVTACIDVLRGQPDGPRRLRIFVDGKRVLTNDAIAMGPGDGGMMGDPYQPLDISHGSLLVRNNGGSSMRWSETWRVTTRNGQWIVAGWDEDSWDFRWDGSGNSESHTSVNALTGDVHDTDAPIPGDETPAKRAVRRTCKLPDAWRSPPVAQIAAIRDRSWRCDAKLAKPIRPGK</sequence>
<feature type="chain" id="PRO_5018030512" description="Lipoprotein" evidence="2">
    <location>
        <begin position="36"/>
        <end position="240"/>
    </location>
</feature>
<gene>
    <name evidence="3" type="ORF">DF037_35610</name>
</gene>
<evidence type="ECO:0008006" key="5">
    <source>
        <dbReference type="Google" id="ProtNLM"/>
    </source>
</evidence>